<dbReference type="EMBL" id="JAZGQO010000001">
    <property type="protein sequence ID" value="KAK6194685.1"/>
    <property type="molecule type" value="Genomic_DNA"/>
</dbReference>
<feature type="region of interest" description="Disordered" evidence="2">
    <location>
        <begin position="1452"/>
        <end position="1524"/>
    </location>
</feature>
<feature type="compositionally biased region" description="Basic and acidic residues" evidence="2">
    <location>
        <begin position="422"/>
        <end position="436"/>
    </location>
</feature>
<dbReference type="PANTHER" id="PTHR31781:SF1">
    <property type="entry name" value="PROTEIN UNC-80 HOMOLOG"/>
    <property type="match status" value="1"/>
</dbReference>
<gene>
    <name evidence="6" type="ORF">SNE40_000272</name>
</gene>
<feature type="compositionally biased region" description="Basic residues" evidence="2">
    <location>
        <begin position="3194"/>
        <end position="3204"/>
    </location>
</feature>
<feature type="region of interest" description="Disordered" evidence="2">
    <location>
        <begin position="3066"/>
        <end position="3102"/>
    </location>
</feature>
<feature type="coiled-coil region" evidence="1">
    <location>
        <begin position="2996"/>
        <end position="3023"/>
    </location>
</feature>
<dbReference type="PANTHER" id="PTHR31781">
    <property type="entry name" value="UNC80"/>
    <property type="match status" value="1"/>
</dbReference>
<feature type="region of interest" description="Disordered" evidence="2">
    <location>
        <begin position="411"/>
        <end position="453"/>
    </location>
</feature>
<feature type="region of interest" description="Disordered" evidence="2">
    <location>
        <begin position="3312"/>
        <end position="3332"/>
    </location>
</feature>
<organism evidence="6 7">
    <name type="scientific">Patella caerulea</name>
    <name type="common">Rayed Mediterranean limpet</name>
    <dbReference type="NCBI Taxonomy" id="87958"/>
    <lineage>
        <taxon>Eukaryota</taxon>
        <taxon>Metazoa</taxon>
        <taxon>Spiralia</taxon>
        <taxon>Lophotrochozoa</taxon>
        <taxon>Mollusca</taxon>
        <taxon>Gastropoda</taxon>
        <taxon>Patellogastropoda</taxon>
        <taxon>Patelloidea</taxon>
        <taxon>Patellidae</taxon>
        <taxon>Patella</taxon>
    </lineage>
</organism>
<feature type="region of interest" description="Disordered" evidence="2">
    <location>
        <begin position="1010"/>
        <end position="1086"/>
    </location>
</feature>
<evidence type="ECO:0000256" key="2">
    <source>
        <dbReference type="SAM" id="MobiDB-lite"/>
    </source>
</evidence>
<feature type="compositionally biased region" description="Low complexity" evidence="2">
    <location>
        <begin position="570"/>
        <end position="584"/>
    </location>
</feature>
<feature type="region of interest" description="Disordered" evidence="2">
    <location>
        <begin position="3267"/>
        <end position="3296"/>
    </location>
</feature>
<name>A0AAN8KA50_PATCE</name>
<feature type="domain" description="Cation channel complex component UNC80 N-terminal" evidence="3">
    <location>
        <begin position="17"/>
        <end position="202"/>
    </location>
</feature>
<evidence type="ECO:0008006" key="8">
    <source>
        <dbReference type="Google" id="ProtNLM"/>
    </source>
</evidence>
<feature type="region of interest" description="Disordered" evidence="2">
    <location>
        <begin position="936"/>
        <end position="988"/>
    </location>
</feature>
<proteinExistence type="predicted"/>
<feature type="compositionally biased region" description="Polar residues" evidence="2">
    <location>
        <begin position="521"/>
        <end position="530"/>
    </location>
</feature>
<dbReference type="GO" id="GO:0030424">
    <property type="term" value="C:axon"/>
    <property type="evidence" value="ECO:0007669"/>
    <property type="project" value="TreeGrafter"/>
</dbReference>
<feature type="compositionally biased region" description="Polar residues" evidence="2">
    <location>
        <begin position="948"/>
        <end position="961"/>
    </location>
</feature>
<evidence type="ECO:0000313" key="7">
    <source>
        <dbReference type="Proteomes" id="UP001347796"/>
    </source>
</evidence>
<feature type="compositionally biased region" description="Basic residues" evidence="2">
    <location>
        <begin position="1452"/>
        <end position="1462"/>
    </location>
</feature>
<evidence type="ECO:0000313" key="6">
    <source>
        <dbReference type="EMBL" id="KAK6194685.1"/>
    </source>
</evidence>
<dbReference type="InterPro" id="IPR031542">
    <property type="entry name" value="UNC80_N"/>
</dbReference>
<feature type="compositionally biased region" description="Basic and acidic residues" evidence="2">
    <location>
        <begin position="1054"/>
        <end position="1081"/>
    </location>
</feature>
<feature type="compositionally biased region" description="Basic and acidic residues" evidence="2">
    <location>
        <begin position="937"/>
        <end position="947"/>
    </location>
</feature>
<dbReference type="GO" id="GO:0005261">
    <property type="term" value="F:monoatomic cation channel activity"/>
    <property type="evidence" value="ECO:0007669"/>
    <property type="project" value="TreeGrafter"/>
</dbReference>
<dbReference type="Pfam" id="PF15778">
    <property type="entry name" value="UNC80_N"/>
    <property type="match status" value="1"/>
</dbReference>
<feature type="compositionally biased region" description="Polar residues" evidence="2">
    <location>
        <begin position="555"/>
        <end position="564"/>
    </location>
</feature>
<evidence type="ECO:0000259" key="4">
    <source>
        <dbReference type="Pfam" id="PF19424"/>
    </source>
</evidence>
<comment type="caution">
    <text evidence="6">The sequence shown here is derived from an EMBL/GenBank/DDBJ whole genome shotgun (WGS) entry which is preliminary data.</text>
</comment>
<feature type="region of interest" description="Disordered" evidence="2">
    <location>
        <begin position="489"/>
        <end position="593"/>
    </location>
</feature>
<protein>
    <recommendedName>
        <fullName evidence="8">Protein unc-80 homolog</fullName>
    </recommendedName>
</protein>
<dbReference type="Pfam" id="PF19424">
    <property type="entry name" value="UNC80"/>
    <property type="match status" value="1"/>
</dbReference>
<keyword evidence="1" id="KW-0175">Coiled coil</keyword>
<feature type="compositionally biased region" description="Basic residues" evidence="2">
    <location>
        <begin position="3130"/>
        <end position="3140"/>
    </location>
</feature>
<reference evidence="6 7" key="1">
    <citation type="submission" date="2024-01" db="EMBL/GenBank/DDBJ databases">
        <title>The genome of the rayed Mediterranean limpet Patella caerulea (Linnaeus, 1758).</title>
        <authorList>
            <person name="Anh-Thu Weber A."/>
            <person name="Halstead-Nussloch G."/>
        </authorList>
    </citation>
    <scope>NUCLEOTIDE SEQUENCE [LARGE SCALE GENOMIC DNA]</scope>
    <source>
        <strain evidence="6">AATW-2023a</strain>
        <tissue evidence="6">Whole specimen</tissue>
    </source>
</reference>
<feature type="region of interest" description="Disordered" evidence="2">
    <location>
        <begin position="3124"/>
        <end position="3235"/>
    </location>
</feature>
<dbReference type="Proteomes" id="UP001347796">
    <property type="component" value="Unassembled WGS sequence"/>
</dbReference>
<dbReference type="GO" id="GO:0055080">
    <property type="term" value="P:monoatomic cation homeostasis"/>
    <property type="evidence" value="ECO:0007669"/>
    <property type="project" value="TreeGrafter"/>
</dbReference>
<evidence type="ECO:0000259" key="3">
    <source>
        <dbReference type="Pfam" id="PF15778"/>
    </source>
</evidence>
<feature type="compositionally biased region" description="Basic and acidic residues" evidence="2">
    <location>
        <begin position="505"/>
        <end position="520"/>
    </location>
</feature>
<feature type="compositionally biased region" description="Polar residues" evidence="2">
    <location>
        <begin position="494"/>
        <end position="503"/>
    </location>
</feature>
<accession>A0AAN8KA50</accession>
<dbReference type="Pfam" id="PF20262">
    <property type="entry name" value="UNC80_C"/>
    <property type="match status" value="1"/>
</dbReference>
<dbReference type="GO" id="GO:0034703">
    <property type="term" value="C:cation channel complex"/>
    <property type="evidence" value="ECO:0007669"/>
    <property type="project" value="TreeGrafter"/>
</dbReference>
<feature type="domain" description="Protein UNC80 central region" evidence="4">
    <location>
        <begin position="1146"/>
        <end position="1879"/>
    </location>
</feature>
<evidence type="ECO:0000256" key="1">
    <source>
        <dbReference type="SAM" id="Coils"/>
    </source>
</evidence>
<feature type="compositionally biased region" description="Basic and acidic residues" evidence="2">
    <location>
        <begin position="3179"/>
        <end position="3193"/>
    </location>
</feature>
<feature type="compositionally biased region" description="Polar residues" evidence="2">
    <location>
        <begin position="3066"/>
        <end position="3083"/>
    </location>
</feature>
<feature type="region of interest" description="Disordered" evidence="2">
    <location>
        <begin position="712"/>
        <end position="736"/>
    </location>
</feature>
<feature type="compositionally biased region" description="Polar residues" evidence="2">
    <location>
        <begin position="712"/>
        <end position="730"/>
    </location>
</feature>
<evidence type="ECO:0000259" key="5">
    <source>
        <dbReference type="Pfam" id="PF20262"/>
    </source>
</evidence>
<keyword evidence="7" id="KW-1185">Reference proteome</keyword>
<feature type="compositionally biased region" description="Polar residues" evidence="2">
    <location>
        <begin position="969"/>
        <end position="985"/>
    </location>
</feature>
<dbReference type="InterPro" id="IPR046460">
    <property type="entry name" value="UNC80_C"/>
</dbReference>
<feature type="region of interest" description="Disordered" evidence="2">
    <location>
        <begin position="1411"/>
        <end position="1433"/>
    </location>
</feature>
<feature type="domain" description="Protein UNC80 C-terminal" evidence="5">
    <location>
        <begin position="1923"/>
        <end position="3010"/>
    </location>
</feature>
<sequence>MPKRKCDLAGDLDGDQTVPLPIQTFFWRQTSPFIRPKQGKLCEASCVSFERVVVQNILHGLSPSLCEAIQSVSRWKTIQAAFPHLMHACASLLNIRKKTHPEAKFTPFEIKLLYTLHWIILDASSECSDIDLEKQIKTEPSTYMHSLSTIQLFVYLFAPLIHTVKDDDFQSLKLENGLQLWQPLWEYRQPDIPCFSTPVKPQRNVLKAQRNLLRVNTNAANIYVGKGSSRENLTYLFDNSSKLSLAVQDPQSPTAPLARMSDICPLSSAASQAPTMEVMCEFCNTVMPVKTAEGVGMTCKCGRKDSLVAYLPDSKNYAFQKLTSAVDKDYVKQRLASAVNSGNRTTEEPDMLSASYFDVAVLRCLFALNWSEDGILWALRYVHQRVLEVCDEFVRFDHAVRARSHSLPIPDLQVLQGSKPGSPEEKIRLSPSHDARTPSPQPNSPTTHKPFNIGLFSTPEIRKEPPFKKIRVIELKQFFDSGKMLLKKKESGDIDTSGSQSPKTTKHDHGHIFKSYHDDSSSSCTISTVDTETEMIRPNSAHGTYSSVKEDLQSQRKSMPTLPQSDKESVGSGSHLSGHDSSNSSKDDLQKPEPIRRPIITITEHSPDPKFPSNYDLCASEGDAEDSHLTTGGNMSRSLTDSNIYYQHEEEIQEVAGSKYYIQDNGHINYKVVLRAVHFIALSERSPSICEVLLNILNCLLDLDIIETNHPVSPQSVTTPESAETPQSDKSPILESTKGNVTAHSLAMDSLFRIYKALGCPHGCGDGIVGPQGDHLRLKGQQCLQRLQKLHPPYFHKFLRDTVKTRPLQESVDFLHALLGFCTDPTIILHSPQGTSQKKSASQETLPRNGYANNFGHSIGGEGYRGVEGVLIANVFKHFVSRCVECVSELCGHENIGLFCDVRQFTSYVKEVHGGTYRRIALSGLLDSLQKLRRRKIEKERESRMSKPENTMQRTTSVTSDSGDEKEVTQSPISSIHTNDTNTPVKSRKSFFRRKLRKSLMFQYAASDSELLDESAHGKSPRTSISAAEEDSPSGYSTPRRRFSKFNIGWRRQAKSDHEEESHHEHPQNLDRRDSKSDVHVHRAKAKMSFKAASHATLTFLSARKRMSVDKELAGKVWNKGKLGKDVRSSKTSNTHDTTNETVLVKERKLVDKYLIRSGMLRFSFLMECSSPGSFPDPQLVAAMLDLDAPVSSRAAMLLECAHFIHRCNHGDWPNWMKLNLPSFRHTVAALQNRGQPSGYLRNLMLKRAAGRLFYSWAENLGSQLEYILAKEHADRLSIINDIKDESKRKELKMEDEEEDFLDEASVNEAGTGCPYALKMLGCLVLLEITTFLRETFQYLPKSRSQKRDHVWEKTVTSRRFSSIVSSPGHSDKSSESNIAELPQATGPVGSPGDRKISFAVLTERSDSIHSSTTSISVLDPNQDEKKERGRRLAQGRQKLLRHFRRGSTHNASFRHNRSFKFKRQEGSGSIKQMGSLRSRKVSSQSLQSEGKFVEEDPVTEDTESVTMLSDDTQESPGDRDQEVEDEQLYQDLPWIKVVVQIANLSNFICPHQNFCHPNCYERQRRSCSRLITALRKIHESTEEDEAHDSRNYNRKDDLKEKLKRRESIFQLTSPTRRRESTPLLEKIKSDVSMTKLKLNSTWKKEEKPKEIKEDPPILKYLQSQAQRLTQCPMTILSKAAPILSVENFIDMMPVAWELILESDQELAAAAASVFLLSSVKSPDKARNMLIKELQHEETAQRINAVIRFGVLWRFRYQVWPRMEEGANLFFKIPPPGIDFTLPSPTIGLPNLTVIDPPWMPHFKTKIEEVTINQEESKSLVTATTTRRKQQQEMIRKGLLAEEERKRIGRENFPMTTVPVCQLAAYEPALHHPGEEHEEAAQEEINLAARRVSLAPVNRSNIQNRSLSWRNGSIHWGRLTSEGDEDRAEHSHHLQMTQNFFPSSICAAVLPIIHLLDDCDVNDGGISVCEVASKVIWDSIVEDPILFFRHFLEKLTNKDKQEELLFVLRKLVLYYCRLPAQTAHALYNYLIGFVMFYARSPCEGGQEAIAGALSLLNLVIPSVEGIYFKDLKQTLKKEQCDPYLLISANVANAKKILVHGPDLSSIPSQLPIHEDTQFSQILTEALEFFNIPDDQQNEYFLVDTKTNQIQNLNSYVRDFYFFRRNFYPQLSLIHMNPDTADMALQKRVFTLKFVEIGKTLFTNTVLSSTPVHQLQNHVSFLYDEFIKLPSFPRKALDAEFDLYHGEWGKELFGMDSLHKYSWAKLMTTMFKSMPNTFNWSNDLPLFLNVINGTVILLCEDTAVLRFCLASFINTCTHFKHIFATNGFLYIMPTLLRVYSNNQPNPVLKKAIHFVCRQFYILHRKPFMLQMFGSVAPLLDMTCGAGGLLDCNKVQPNALFNLLMALEQTCVDNLGVLNLVEVEKPLRALDFCYENDPDDFDLMDVINMCVTVVVYGPDSYRSGQMLTVLEVIIPRYLQHLKKETAARDNPTAARAEIDSISRIAISLRALLSCCEYFTRPMSIPQRQMESVNSNIKPMQNHSVHSLTLDDREDSHASRHMEEGRRKTFVPDPEDLELRNEFRKPRDSLLSIAVEFYSSCTARMKELRKVLADPSFRSPELLDHKAHNRLAEIAHTLLKLSPYDSVTMACTGLQRYMTEMLPATDWSQETIRPALNLILRRLDRLFTKLSKKTGLRRQMNWDAASSILKGVYCTLRKFPYIAHLPHLKTLVNVLINILLSGSPGGPLIPEGATTISSSRSESSSVVEVPPIFCSAVVKLVAMQMQLLGDQYTFEQICGGTAMFHVNDRTLNLLVNFILPLCIRVGCGRKDMPKLSHIDVVFICNIICNLLSQGGKVHGSNNNAKSHLSIGEYGRSSSISQSDKPTYKLASDLQQWGALLGLEILMVCFDKVLAPEWHKVAKTIQNLAARGRVGLPLWNFIDFVVTHRPALFLILQTFIDFRMMKVNCDTAQEYYLQQTIRDKLQGYSFTHPKSCGSILIQLATELKQLRDELAGYRSRAATFATERSDSYIPDRSRPSVIEIAMEIIGPMKPVLNIAGKRPSRATIFSQCSSASGPQRSATSEDNSPLMMRSKSSKRISAHDGSRILEKFTRKNIIDDLSPEQAVFEGSPRLQRRGTIRSHASRQSSFDEQGSPARVLFQNEESEAANGGASIHTITADGEDPRGHRLQRQDAKSRKTFKIRRQKTKTTSMRRFMSHRRRPDNEADAGSSEDSPRRVPGTAVVFHEQAAFQLRRPTGVTMARSVETIPESVEAKTSRPRFVPRSKSHDDPASDASGQIHKYGRILRHGALYIRSRSPSPTTSRHHHPLSTPTSSVTLATTTTTTSASCFVPASASSQVYVSMGDSSDSLSANESSALLREETKSPSSLCIFFGDDEGTSTIV</sequence>
<dbReference type="InterPro" id="IPR045852">
    <property type="entry name" value="UNC80_central"/>
</dbReference>